<proteinExistence type="predicted"/>
<dbReference type="Proteomes" id="UP000536179">
    <property type="component" value="Unassembled WGS sequence"/>
</dbReference>
<dbReference type="EMBL" id="JACHXU010000041">
    <property type="protein sequence ID" value="MBB3210542.1"/>
    <property type="molecule type" value="Genomic_DNA"/>
</dbReference>
<accession>A0A7W5E758</accession>
<name>A0A7W5E758_9BACT</name>
<sequence>MTIDDLHSLIGSATWFTRLGAAPDGCMLTNSNDAWQWLPASRDQSDPLHVPPLEPVDTAIELAAVKLAMVSLRPVPDAVPELVDGPHNYTNAATGAVHFAVRMAAREITTGNPDRWCEIVRLYNVGSWPCGLANDGGIVVW</sequence>
<comment type="caution">
    <text evidence="1">The sequence shown here is derived from an EMBL/GenBank/DDBJ whole genome shotgun (WGS) entry which is preliminary data.</text>
</comment>
<dbReference type="AlphaFoldDB" id="A0A7W5E758"/>
<gene>
    <name evidence="1" type="ORF">FHS27_006389</name>
</gene>
<evidence type="ECO:0000313" key="1">
    <source>
        <dbReference type="EMBL" id="MBB3210542.1"/>
    </source>
</evidence>
<keyword evidence="2" id="KW-1185">Reference proteome</keyword>
<organism evidence="1 2">
    <name type="scientific">Aporhodopirellula rubra</name>
    <dbReference type="NCBI Taxonomy" id="980271"/>
    <lineage>
        <taxon>Bacteria</taxon>
        <taxon>Pseudomonadati</taxon>
        <taxon>Planctomycetota</taxon>
        <taxon>Planctomycetia</taxon>
        <taxon>Pirellulales</taxon>
        <taxon>Pirellulaceae</taxon>
        <taxon>Aporhodopirellula</taxon>
    </lineage>
</organism>
<protein>
    <submittedName>
        <fullName evidence="1">Uncharacterized protein</fullName>
    </submittedName>
</protein>
<reference evidence="1 2" key="1">
    <citation type="submission" date="2020-08" db="EMBL/GenBank/DDBJ databases">
        <title>Genomic Encyclopedia of Type Strains, Phase III (KMG-III): the genomes of soil and plant-associated and newly described type strains.</title>
        <authorList>
            <person name="Whitman W."/>
        </authorList>
    </citation>
    <scope>NUCLEOTIDE SEQUENCE [LARGE SCALE GENOMIC DNA]</scope>
    <source>
        <strain evidence="1 2">CECT 8075</strain>
    </source>
</reference>
<dbReference type="RefSeq" id="WP_184309929.1">
    <property type="nucleotide sequence ID" value="NZ_JACHXU010000041.1"/>
</dbReference>
<evidence type="ECO:0000313" key="2">
    <source>
        <dbReference type="Proteomes" id="UP000536179"/>
    </source>
</evidence>